<dbReference type="OrthoDB" id="47375at2759"/>
<keyword evidence="2" id="KW-0472">Membrane</keyword>
<keyword evidence="6" id="KW-1185">Reference proteome</keyword>
<gene>
    <name evidence="5" type="ORF">BE221DRAFT_78119</name>
    <name evidence="4" type="ORF">OT_ostta16g01600</name>
</gene>
<dbReference type="InParanoid" id="Q00U86"/>
<protein>
    <submittedName>
        <fullName evidence="4">Glycosyl transferase, family 25</fullName>
    </submittedName>
</protein>
<accession>A0A454Y634</accession>
<dbReference type="GeneID" id="9831054"/>
<evidence type="ECO:0000313" key="5">
    <source>
        <dbReference type="EMBL" id="OUS44308.1"/>
    </source>
</evidence>
<feature type="region of interest" description="Disordered" evidence="1">
    <location>
        <begin position="343"/>
        <end position="371"/>
    </location>
</feature>
<reference evidence="4" key="2">
    <citation type="journal article" date="2014" name="BMC Genomics">
        <title>An improved genome of the model marine alga Ostreococcus tauri unfolds by assessing Illumina de novo assemblies.</title>
        <authorList>
            <person name="Blanc-Mathieu R."/>
            <person name="Verhelst B."/>
            <person name="Derelle E."/>
            <person name="Rombauts S."/>
            <person name="Bouget F.Y."/>
            <person name="Carre I."/>
            <person name="Chateau A."/>
            <person name="Eyre-Walker A."/>
            <person name="Grimsley N."/>
            <person name="Moreau H."/>
            <person name="Piegu B."/>
            <person name="Rivals E."/>
            <person name="Schackwitz W."/>
            <person name="Van de Peer Y."/>
            <person name="Piganeau G."/>
        </authorList>
    </citation>
    <scope>NUCLEOTIDE SEQUENCE</scope>
    <source>
        <strain evidence="4">RCC4221</strain>
    </source>
</reference>
<dbReference type="KEGG" id="ota:OT_ostta16g01600"/>
<dbReference type="RefSeq" id="XP_003083614.1">
    <property type="nucleotide sequence ID" value="XM_003083566.1"/>
</dbReference>
<feature type="transmembrane region" description="Helical" evidence="2">
    <location>
        <begin position="393"/>
        <end position="414"/>
    </location>
</feature>
<feature type="domain" description="Glycosyl transferase family 25" evidence="3">
    <location>
        <begin position="22"/>
        <end position="218"/>
    </location>
</feature>
<organism evidence="4 6">
    <name type="scientific">Ostreococcus tauri</name>
    <name type="common">Marine green alga</name>
    <dbReference type="NCBI Taxonomy" id="70448"/>
    <lineage>
        <taxon>Eukaryota</taxon>
        <taxon>Viridiplantae</taxon>
        <taxon>Chlorophyta</taxon>
        <taxon>Mamiellophyceae</taxon>
        <taxon>Mamiellales</taxon>
        <taxon>Bathycoccaceae</taxon>
        <taxon>Ostreococcus</taxon>
    </lineage>
</organism>
<dbReference type="AlphaFoldDB" id="Q00U86"/>
<dbReference type="OMA" id="FNYHCKL"/>
<dbReference type="EMBL" id="CAID01000016">
    <property type="protein sequence ID" value="CAL58163.1"/>
    <property type="molecule type" value="Genomic_DNA"/>
</dbReference>
<dbReference type="Pfam" id="PF01755">
    <property type="entry name" value="Glyco_transf_25"/>
    <property type="match status" value="1"/>
</dbReference>
<keyword evidence="2" id="KW-0812">Transmembrane</keyword>
<dbReference type="Proteomes" id="UP000195557">
    <property type="component" value="Unassembled WGS sequence"/>
</dbReference>
<dbReference type="EMBL" id="KZ155825">
    <property type="protein sequence ID" value="OUS44308.1"/>
    <property type="molecule type" value="Genomic_DNA"/>
</dbReference>
<dbReference type="InterPro" id="IPR002654">
    <property type="entry name" value="Glyco_trans_25"/>
</dbReference>
<dbReference type="GO" id="GO:0016740">
    <property type="term" value="F:transferase activity"/>
    <property type="evidence" value="ECO:0007669"/>
    <property type="project" value="UniProtKB-KW"/>
</dbReference>
<evidence type="ECO:0000259" key="3">
    <source>
        <dbReference type="Pfam" id="PF01755"/>
    </source>
</evidence>
<accession>Q00U86</accession>
<evidence type="ECO:0000313" key="4">
    <source>
        <dbReference type="EMBL" id="CAL58163.1"/>
    </source>
</evidence>
<accession>A0A1Y5I456</accession>
<proteinExistence type="predicted"/>
<reference evidence="5" key="3">
    <citation type="submission" date="2017-04" db="EMBL/GenBank/DDBJ databases">
        <title>Population genomics of picophytoplankton unveils novel chromosome hypervariability.</title>
        <authorList>
            <consortium name="DOE Joint Genome Institute"/>
            <person name="Blanc-Mathieu R."/>
            <person name="Krasovec M."/>
            <person name="Hebrard M."/>
            <person name="Yau S."/>
            <person name="Desgranges E."/>
            <person name="Martin J."/>
            <person name="Schackwitz W."/>
            <person name="Kuo A."/>
            <person name="Salin G."/>
            <person name="Donnadieu C."/>
            <person name="Desdevises Y."/>
            <person name="Sanchez-Ferandin S."/>
            <person name="Moreau H."/>
            <person name="Rivals E."/>
            <person name="Grigoriev I.V."/>
            <person name="Grimsley N."/>
            <person name="Eyre-Walker A."/>
            <person name="Piganeau G."/>
        </authorList>
    </citation>
    <scope>NUCLEOTIDE SEQUENCE [LARGE SCALE GENOMIC DNA]</scope>
    <source>
        <strain evidence="5">RCC 1115</strain>
    </source>
</reference>
<reference evidence="4 6" key="1">
    <citation type="journal article" date="2006" name="Proc. Natl. Acad. Sci. U.S.A.">
        <title>Genome analysis of the smallest free-living eukaryote Ostreococcus tauri unveils many unique features.</title>
        <authorList>
            <person name="Derelle E."/>
            <person name="Ferraz C."/>
            <person name="Rombauts S."/>
            <person name="Rouze P."/>
            <person name="Worden A.Z."/>
            <person name="Robbens S."/>
            <person name="Partensky F."/>
            <person name="Degroeve S."/>
            <person name="Echeynie S."/>
            <person name="Cooke R."/>
            <person name="Saeys Y."/>
            <person name="Wuyts J."/>
            <person name="Jabbari K."/>
            <person name="Bowler C."/>
            <person name="Panaud O."/>
            <person name="Piegu B."/>
            <person name="Ball S.G."/>
            <person name="Ral J.-P."/>
            <person name="Bouget F.-Y."/>
            <person name="Piganeau G."/>
            <person name="De Baets B."/>
            <person name="Picard A."/>
            <person name="Delseny M."/>
            <person name="Demaille J."/>
            <person name="Van de Peer Y."/>
            <person name="Moreau H."/>
        </authorList>
    </citation>
    <scope>NUCLEOTIDE SEQUENCE [LARGE SCALE GENOMIC DNA]</scope>
    <source>
        <strain evidence="4 6">OTTH0595</strain>
    </source>
</reference>
<evidence type="ECO:0000313" key="6">
    <source>
        <dbReference type="Proteomes" id="UP000009170"/>
    </source>
</evidence>
<evidence type="ECO:0000256" key="1">
    <source>
        <dbReference type="SAM" id="MobiDB-lite"/>
    </source>
</evidence>
<evidence type="ECO:0000256" key="2">
    <source>
        <dbReference type="SAM" id="Phobius"/>
    </source>
</evidence>
<dbReference type="Proteomes" id="UP000009170">
    <property type="component" value="Unassembled WGS sequence"/>
</dbReference>
<name>Q00U86_OSTTA</name>
<sequence>MVLVNGCVGTATTATRGGIRAYYINARGAAERRLAMEDGFRAIGTTLERVAATDATRASELVRRFETRTCKRKGWATSGDDGVEKFSGTYLERLGRTLSHLSAIYEAADAGAETALVLEDDASPELMATWMSGLEEYVSRLPEDWTLVQLSALGESSAIMKLFYDWQRERKTAPGRYLSSLPKGMRRLHGTQAYLISKRGMDRLVKAYRAPVTKEVDVCSLTCVEFDECVLADGVKLDNGFRVATPPLFIPHGRDKGQKQGNTFHEVRDMMYSWAATLSLTKGMSANMFMDGKLIRAVLREGVKVPDKLTPNSFHEHFNYHCKLNHGGGARCAIKRSYLKNQKPPPTFHAKEEDSDVEAGETASSGVESSLGSVAIPRQSLSLDGSSSRRTALLSPALLSVYIFAAVALGMLVATNSARVKNASLEELRSIRSTTIDAQTEEYYS</sequence>
<keyword evidence="4" id="KW-0808">Transferase</keyword>
<feature type="compositionally biased region" description="Polar residues" evidence="1">
    <location>
        <begin position="362"/>
        <end position="371"/>
    </location>
</feature>
<keyword evidence="2" id="KW-1133">Transmembrane helix</keyword>